<dbReference type="EMBL" id="KK852964">
    <property type="protein sequence ID" value="KDR13164.1"/>
    <property type="molecule type" value="Genomic_DNA"/>
</dbReference>
<gene>
    <name evidence="1" type="ORF">L798_12921</name>
</gene>
<sequence length="113" mass="13163">MYRLVTPDSKLKQKLQWCIYIKIKNISIRPPQNFRETRGYIRVHSTANIRRTHSCGIHGATCAVSYCFLQTFLFCPRDILLAMVVDTSNYSTAPINPCHFLLRGFLNEKLFLH</sequence>
<dbReference type="InParanoid" id="A0A067QT64"/>
<proteinExistence type="predicted"/>
<evidence type="ECO:0000313" key="2">
    <source>
        <dbReference type="Proteomes" id="UP000027135"/>
    </source>
</evidence>
<name>A0A067QT64_ZOONE</name>
<dbReference type="AlphaFoldDB" id="A0A067QT64"/>
<evidence type="ECO:0000313" key="1">
    <source>
        <dbReference type="EMBL" id="KDR13164.1"/>
    </source>
</evidence>
<accession>A0A067QT64</accession>
<organism evidence="1 2">
    <name type="scientific">Zootermopsis nevadensis</name>
    <name type="common">Dampwood termite</name>
    <dbReference type="NCBI Taxonomy" id="136037"/>
    <lineage>
        <taxon>Eukaryota</taxon>
        <taxon>Metazoa</taxon>
        <taxon>Ecdysozoa</taxon>
        <taxon>Arthropoda</taxon>
        <taxon>Hexapoda</taxon>
        <taxon>Insecta</taxon>
        <taxon>Pterygota</taxon>
        <taxon>Neoptera</taxon>
        <taxon>Polyneoptera</taxon>
        <taxon>Dictyoptera</taxon>
        <taxon>Blattodea</taxon>
        <taxon>Blattoidea</taxon>
        <taxon>Termitoidae</taxon>
        <taxon>Termopsidae</taxon>
        <taxon>Zootermopsis</taxon>
    </lineage>
</organism>
<reference evidence="1 2" key="1">
    <citation type="journal article" date="2014" name="Nat. Commun.">
        <title>Molecular traces of alternative social organization in a termite genome.</title>
        <authorList>
            <person name="Terrapon N."/>
            <person name="Li C."/>
            <person name="Robertson H.M."/>
            <person name="Ji L."/>
            <person name="Meng X."/>
            <person name="Booth W."/>
            <person name="Chen Z."/>
            <person name="Childers C.P."/>
            <person name="Glastad K.M."/>
            <person name="Gokhale K."/>
            <person name="Gowin J."/>
            <person name="Gronenberg W."/>
            <person name="Hermansen R.A."/>
            <person name="Hu H."/>
            <person name="Hunt B.G."/>
            <person name="Huylmans A.K."/>
            <person name="Khalil S.M."/>
            <person name="Mitchell R.D."/>
            <person name="Munoz-Torres M.C."/>
            <person name="Mustard J.A."/>
            <person name="Pan H."/>
            <person name="Reese J.T."/>
            <person name="Scharf M.E."/>
            <person name="Sun F."/>
            <person name="Vogel H."/>
            <person name="Xiao J."/>
            <person name="Yang W."/>
            <person name="Yang Z."/>
            <person name="Yang Z."/>
            <person name="Zhou J."/>
            <person name="Zhu J."/>
            <person name="Brent C.S."/>
            <person name="Elsik C.G."/>
            <person name="Goodisman M.A."/>
            <person name="Liberles D.A."/>
            <person name="Roe R.M."/>
            <person name="Vargo E.L."/>
            <person name="Vilcinskas A."/>
            <person name="Wang J."/>
            <person name="Bornberg-Bauer E."/>
            <person name="Korb J."/>
            <person name="Zhang G."/>
            <person name="Liebig J."/>
        </authorList>
    </citation>
    <scope>NUCLEOTIDE SEQUENCE [LARGE SCALE GENOMIC DNA]</scope>
    <source>
        <tissue evidence="1">Whole organism</tissue>
    </source>
</reference>
<keyword evidence="2" id="KW-1185">Reference proteome</keyword>
<protein>
    <submittedName>
        <fullName evidence="1">Uncharacterized protein</fullName>
    </submittedName>
</protein>
<dbReference type="Proteomes" id="UP000027135">
    <property type="component" value="Unassembled WGS sequence"/>
</dbReference>